<dbReference type="STRING" id="582675.SAMN05192565_10294"/>
<evidence type="ECO:0008006" key="4">
    <source>
        <dbReference type="Google" id="ProtNLM"/>
    </source>
</evidence>
<dbReference type="PANTHER" id="PTHR34235">
    <property type="entry name" value="SLR1203 PROTEIN-RELATED"/>
    <property type="match status" value="1"/>
</dbReference>
<feature type="region of interest" description="Disordered" evidence="1">
    <location>
        <begin position="1"/>
        <end position="20"/>
    </location>
</feature>
<sequence length="163" mass="18242">MGEPALKGEPGEGGASRPAPTRYGDDLYGWVEEQVALLREGAIASLDLTNIAEELSDVGAEQYNKLEGALEVLLLHMLKWDHQAAKRSRSWALSIEEHRLRAEKQLRKNPSLRSRLDEAIEDGFRLGRLRAAREMRVSAKSLPVACPYDWTTIMTRPFALDGD</sequence>
<dbReference type="RefSeq" id="WP_091968474.1">
    <property type="nucleotide sequence ID" value="NZ_FOPM01000002.1"/>
</dbReference>
<dbReference type="PANTHER" id="PTHR34235:SF4">
    <property type="entry name" value="SLR0291 PROTEIN"/>
    <property type="match status" value="1"/>
</dbReference>
<dbReference type="EMBL" id="FOPM01000002">
    <property type="protein sequence ID" value="SFG35887.1"/>
    <property type="molecule type" value="Genomic_DNA"/>
</dbReference>
<organism evidence="2 3">
    <name type="scientific">Methylobacterium gossipiicola</name>
    <dbReference type="NCBI Taxonomy" id="582675"/>
    <lineage>
        <taxon>Bacteria</taxon>
        <taxon>Pseudomonadati</taxon>
        <taxon>Pseudomonadota</taxon>
        <taxon>Alphaproteobacteria</taxon>
        <taxon>Hyphomicrobiales</taxon>
        <taxon>Methylobacteriaceae</taxon>
        <taxon>Methylobacterium</taxon>
    </lineage>
</organism>
<dbReference type="Gene3D" id="1.20.1220.20">
    <property type="entry name" value="Uncharcterised protein PF01724"/>
    <property type="match status" value="1"/>
</dbReference>
<accession>A0A1I2RBC4</accession>
<reference evidence="3" key="1">
    <citation type="submission" date="2016-10" db="EMBL/GenBank/DDBJ databases">
        <authorList>
            <person name="Varghese N."/>
            <person name="Submissions S."/>
        </authorList>
    </citation>
    <scope>NUCLEOTIDE SEQUENCE [LARGE SCALE GENOMIC DNA]</scope>
    <source>
        <strain evidence="3">Gh-105</strain>
    </source>
</reference>
<evidence type="ECO:0000256" key="1">
    <source>
        <dbReference type="SAM" id="MobiDB-lite"/>
    </source>
</evidence>
<evidence type="ECO:0000313" key="2">
    <source>
        <dbReference type="EMBL" id="SFG35887.1"/>
    </source>
</evidence>
<name>A0A1I2RBC4_9HYPH</name>
<dbReference type="InterPro" id="IPR002636">
    <property type="entry name" value="DUF29"/>
</dbReference>
<dbReference type="AlphaFoldDB" id="A0A1I2RBC4"/>
<protein>
    <recommendedName>
        <fullName evidence="4">DUF29 domain-containing protein</fullName>
    </recommendedName>
</protein>
<dbReference type="Pfam" id="PF01724">
    <property type="entry name" value="DUF29"/>
    <property type="match status" value="1"/>
</dbReference>
<keyword evidence="3" id="KW-1185">Reference proteome</keyword>
<proteinExistence type="predicted"/>
<dbReference type="Proteomes" id="UP000199229">
    <property type="component" value="Unassembled WGS sequence"/>
</dbReference>
<dbReference type="OrthoDB" id="425753at2"/>
<evidence type="ECO:0000313" key="3">
    <source>
        <dbReference type="Proteomes" id="UP000199229"/>
    </source>
</evidence>
<gene>
    <name evidence="2" type="ORF">SAMN05192565_10294</name>
</gene>